<evidence type="ECO:0000313" key="7">
    <source>
        <dbReference type="EMBL" id="GFS25391.1"/>
    </source>
</evidence>
<feature type="compositionally biased region" description="Basic and acidic residues" evidence="4">
    <location>
        <begin position="43"/>
        <end position="58"/>
    </location>
</feature>
<protein>
    <submittedName>
        <fullName evidence="7">Adipocyte plasma membrane-associated protein</fullName>
    </submittedName>
</protein>
<feature type="transmembrane region" description="Helical" evidence="5">
    <location>
        <begin position="65"/>
        <end position="86"/>
    </location>
</feature>
<comment type="caution">
    <text evidence="7">The sequence shown here is derived from an EMBL/GenBank/DDBJ whole genome shotgun (WGS) entry which is preliminary data.</text>
</comment>
<evidence type="ECO:0000256" key="4">
    <source>
        <dbReference type="SAM" id="MobiDB-lite"/>
    </source>
</evidence>
<gene>
    <name evidence="7" type="ORF">ElyMa_003440800</name>
</gene>
<accession>A0AAV4JVK6</accession>
<dbReference type="EMBL" id="BMAT01007053">
    <property type="protein sequence ID" value="GFS25391.1"/>
    <property type="molecule type" value="Genomic_DNA"/>
</dbReference>
<evidence type="ECO:0000256" key="1">
    <source>
        <dbReference type="ARBA" id="ARBA00009191"/>
    </source>
</evidence>
<dbReference type="SUPFAM" id="SSF63829">
    <property type="entry name" value="Calcium-dependent phosphotriesterase"/>
    <property type="match status" value="1"/>
</dbReference>
<proteinExistence type="inferred from homology"/>
<dbReference type="Proteomes" id="UP000762676">
    <property type="component" value="Unassembled WGS sequence"/>
</dbReference>
<comment type="similarity">
    <text evidence="1">Belongs to the strictosidine synthase family.</text>
</comment>
<evidence type="ECO:0000313" key="8">
    <source>
        <dbReference type="Proteomes" id="UP000762676"/>
    </source>
</evidence>
<dbReference type="AlphaFoldDB" id="A0AAV4JVK6"/>
<dbReference type="PANTHER" id="PTHR10426:SF88">
    <property type="entry name" value="ADIPOCYTE PLASMA MEMBRANE-ASSOCIATED PROTEIN HEMOMUCIN-RELATED"/>
    <property type="match status" value="1"/>
</dbReference>
<evidence type="ECO:0000259" key="6">
    <source>
        <dbReference type="Pfam" id="PF03088"/>
    </source>
</evidence>
<keyword evidence="5" id="KW-1133">Transmembrane helix</keyword>
<organism evidence="7 8">
    <name type="scientific">Elysia marginata</name>
    <dbReference type="NCBI Taxonomy" id="1093978"/>
    <lineage>
        <taxon>Eukaryota</taxon>
        <taxon>Metazoa</taxon>
        <taxon>Spiralia</taxon>
        <taxon>Lophotrochozoa</taxon>
        <taxon>Mollusca</taxon>
        <taxon>Gastropoda</taxon>
        <taxon>Heterobranchia</taxon>
        <taxon>Euthyneura</taxon>
        <taxon>Panpulmonata</taxon>
        <taxon>Sacoglossa</taxon>
        <taxon>Placobranchoidea</taxon>
        <taxon>Plakobranchidae</taxon>
        <taxon>Elysia</taxon>
    </lineage>
</organism>
<dbReference type="InterPro" id="IPR011042">
    <property type="entry name" value="6-blade_b-propeller_TolB-like"/>
</dbReference>
<dbReference type="Gene3D" id="2.120.10.30">
    <property type="entry name" value="TolB, C-terminal domain"/>
    <property type="match status" value="1"/>
</dbReference>
<dbReference type="GO" id="GO:0012505">
    <property type="term" value="C:endomembrane system"/>
    <property type="evidence" value="ECO:0007669"/>
    <property type="project" value="TreeGrafter"/>
</dbReference>
<keyword evidence="5" id="KW-0812">Transmembrane</keyword>
<keyword evidence="3" id="KW-0325">Glycoprotein</keyword>
<dbReference type="PANTHER" id="PTHR10426">
    <property type="entry name" value="STRICTOSIDINE SYNTHASE-RELATED"/>
    <property type="match status" value="1"/>
</dbReference>
<keyword evidence="2" id="KW-0597">Phosphoprotein</keyword>
<evidence type="ECO:0000256" key="2">
    <source>
        <dbReference type="ARBA" id="ARBA00022553"/>
    </source>
</evidence>
<feature type="domain" description="Strictosidine synthase conserved region" evidence="6">
    <location>
        <begin position="227"/>
        <end position="312"/>
    </location>
</feature>
<dbReference type="InterPro" id="IPR018119">
    <property type="entry name" value="Strictosidine_synth_cons-reg"/>
</dbReference>
<evidence type="ECO:0000256" key="5">
    <source>
        <dbReference type="SAM" id="Phobius"/>
    </source>
</evidence>
<sequence>MSSLCLLVLHWGINHIWSIVKKRKLRKTMATRDVRQRSFHKSLKTDENKSSEVEEEQKSSSSQRWAGPFFIALAVSIVAMVVGFIIMPSPIDPVEFVLPEPPNLTGPFEPNDILKHAERIYAGKLNGPESIVVDGDHIYVGTADGWVNDLHKGDVRKLVRFGKEPCGGFENENTCGRPLGMRMDKNGFLIVADAYYGLFQVNVATGDYVQLFSSATPVNGKQVKFVNDLDIGPDGKIYFSHSNSKWQRNQFPMIFLEGRSSGRLLVYDPQSEAVSELMDGLLFANGVQLTKDKNSVLVSDTFKSRVWKYDIKTGKASILVDNLPGFPDNIRYSKSTGTYWIGFALVREKGASLIDALAPRPWLRKQLAKVEKEISLHHSLNFDTSIDFSFDGVPTIINSVLSSFNFKALAAIHEEIAFTHSPRD</sequence>
<keyword evidence="5" id="KW-0472">Membrane</keyword>
<name>A0AAV4JVK6_9GAST</name>
<dbReference type="Pfam" id="PF20067">
    <property type="entry name" value="SSL_N"/>
    <property type="match status" value="1"/>
</dbReference>
<reference evidence="7 8" key="1">
    <citation type="journal article" date="2021" name="Elife">
        <title>Chloroplast acquisition without the gene transfer in kleptoplastic sea slugs, Plakobranchus ocellatus.</title>
        <authorList>
            <person name="Maeda T."/>
            <person name="Takahashi S."/>
            <person name="Yoshida T."/>
            <person name="Shimamura S."/>
            <person name="Takaki Y."/>
            <person name="Nagai Y."/>
            <person name="Toyoda A."/>
            <person name="Suzuki Y."/>
            <person name="Arimoto A."/>
            <person name="Ishii H."/>
            <person name="Satoh N."/>
            <person name="Nishiyama T."/>
            <person name="Hasebe M."/>
            <person name="Maruyama T."/>
            <person name="Minagawa J."/>
            <person name="Obokata J."/>
            <person name="Shigenobu S."/>
        </authorList>
    </citation>
    <scope>NUCLEOTIDE SEQUENCE [LARGE SCALE GENOMIC DNA]</scope>
</reference>
<evidence type="ECO:0000256" key="3">
    <source>
        <dbReference type="ARBA" id="ARBA00023180"/>
    </source>
</evidence>
<dbReference type="Pfam" id="PF03088">
    <property type="entry name" value="Str_synth"/>
    <property type="match status" value="1"/>
</dbReference>
<dbReference type="GO" id="GO:0016787">
    <property type="term" value="F:hydrolase activity"/>
    <property type="evidence" value="ECO:0007669"/>
    <property type="project" value="TreeGrafter"/>
</dbReference>
<feature type="region of interest" description="Disordered" evidence="4">
    <location>
        <begin position="36"/>
        <end position="59"/>
    </location>
</feature>
<keyword evidence="8" id="KW-1185">Reference proteome</keyword>